<dbReference type="Pfam" id="PF09365">
    <property type="entry name" value="DUF2461"/>
    <property type="match status" value="1"/>
</dbReference>
<protein>
    <submittedName>
        <fullName evidence="1">DUF2461 domain-containing protein</fullName>
    </submittedName>
</protein>
<gene>
    <name evidence="1" type="ORF">H9819_03955</name>
</gene>
<dbReference type="PANTHER" id="PTHR36452:SF1">
    <property type="entry name" value="DUF2461 DOMAIN-CONTAINING PROTEIN"/>
    <property type="match status" value="1"/>
</dbReference>
<evidence type="ECO:0000313" key="1">
    <source>
        <dbReference type="EMBL" id="HIZ01392.1"/>
    </source>
</evidence>
<dbReference type="InterPro" id="IPR012808">
    <property type="entry name" value="CHP02453"/>
</dbReference>
<name>A0A9D2A3E7_9BACE</name>
<accession>A0A9D2A3E7</accession>
<dbReference type="PANTHER" id="PTHR36452">
    <property type="entry name" value="CHROMOSOME 12, WHOLE GENOME SHOTGUN SEQUENCE"/>
    <property type="match status" value="1"/>
</dbReference>
<dbReference type="Proteomes" id="UP000824023">
    <property type="component" value="Unassembled WGS sequence"/>
</dbReference>
<dbReference type="EMBL" id="DXCK01000058">
    <property type="protein sequence ID" value="HIZ01392.1"/>
    <property type="molecule type" value="Genomic_DNA"/>
</dbReference>
<proteinExistence type="predicted"/>
<evidence type="ECO:0000313" key="2">
    <source>
        <dbReference type="Proteomes" id="UP000824023"/>
    </source>
</evidence>
<dbReference type="AlphaFoldDB" id="A0A9D2A3E7"/>
<organism evidence="1 2">
    <name type="scientific">Candidatus Bacteroides merdipullorum</name>
    <dbReference type="NCBI Taxonomy" id="2838474"/>
    <lineage>
        <taxon>Bacteria</taxon>
        <taxon>Pseudomonadati</taxon>
        <taxon>Bacteroidota</taxon>
        <taxon>Bacteroidia</taxon>
        <taxon>Bacteroidales</taxon>
        <taxon>Bacteroidaceae</taxon>
        <taxon>Bacteroides</taxon>
    </lineage>
</organism>
<sequence length="225" mass="26007">MKTVIKFLEQLKRNNNRTWFTAHKDEYRAAQALFDALTEQLITGIASFDERIKDLTVKDCTYRIYRDTRFSSDKSPYKTHIGAFICPGGKKSGFAGYYFQVGPDEKGYNSGNMLASGHYMIESQALRTLREDICNGDGDFEQTIRQAPDFQLDNDNKLKRVPNGYPRDTSFSEYLKYRTYCLVCSPGKNFALTDNLAERTIELFRTTHPFVEYINRAIAFTRDEL</sequence>
<dbReference type="PIRSF" id="PIRSF028451">
    <property type="entry name" value="UCP028451"/>
    <property type="match status" value="1"/>
</dbReference>
<dbReference type="InterPro" id="IPR015996">
    <property type="entry name" value="UCP028451"/>
</dbReference>
<reference evidence="1" key="1">
    <citation type="journal article" date="2021" name="PeerJ">
        <title>Extensive microbial diversity within the chicken gut microbiome revealed by metagenomics and culture.</title>
        <authorList>
            <person name="Gilroy R."/>
            <person name="Ravi A."/>
            <person name="Getino M."/>
            <person name="Pursley I."/>
            <person name="Horton D.L."/>
            <person name="Alikhan N.F."/>
            <person name="Baker D."/>
            <person name="Gharbi K."/>
            <person name="Hall N."/>
            <person name="Watson M."/>
            <person name="Adriaenssens E.M."/>
            <person name="Foster-Nyarko E."/>
            <person name="Jarju S."/>
            <person name="Secka A."/>
            <person name="Antonio M."/>
            <person name="Oren A."/>
            <person name="Chaudhuri R.R."/>
            <person name="La Ragione R."/>
            <person name="Hildebrand F."/>
            <person name="Pallen M.J."/>
        </authorList>
    </citation>
    <scope>NUCLEOTIDE SEQUENCE</scope>
    <source>
        <strain evidence="1">ChiHjej12B11-24981</strain>
    </source>
</reference>
<reference evidence="1" key="2">
    <citation type="submission" date="2021-04" db="EMBL/GenBank/DDBJ databases">
        <authorList>
            <person name="Gilroy R."/>
        </authorList>
    </citation>
    <scope>NUCLEOTIDE SEQUENCE</scope>
    <source>
        <strain evidence="1">ChiHjej12B11-24981</strain>
    </source>
</reference>
<comment type="caution">
    <text evidence="1">The sequence shown here is derived from an EMBL/GenBank/DDBJ whole genome shotgun (WGS) entry which is preliminary data.</text>
</comment>
<dbReference type="NCBIfam" id="TIGR02453">
    <property type="entry name" value="TIGR02453 family protein"/>
    <property type="match status" value="1"/>
</dbReference>